<evidence type="ECO:0000256" key="3">
    <source>
        <dbReference type="ARBA" id="ARBA00004065"/>
    </source>
</evidence>
<dbReference type="FunFam" id="3.30.420.10:FF:000006">
    <property type="entry name" value="Ribonuclease HII"/>
    <property type="match status" value="1"/>
</dbReference>
<dbReference type="GO" id="GO:0032299">
    <property type="term" value="C:ribonuclease H2 complex"/>
    <property type="evidence" value="ECO:0007669"/>
    <property type="project" value="TreeGrafter"/>
</dbReference>
<dbReference type="Proteomes" id="UP000620133">
    <property type="component" value="Chromosome"/>
</dbReference>
<keyword evidence="8 14" id="KW-0963">Cytoplasm</keyword>
<accession>A0A7U9TI15</accession>
<dbReference type="InterPro" id="IPR022898">
    <property type="entry name" value="RNase_HII"/>
</dbReference>
<evidence type="ECO:0000256" key="11">
    <source>
        <dbReference type="ARBA" id="ARBA00022759"/>
    </source>
</evidence>
<name>A0A7U9TI15_9MOLU</name>
<dbReference type="KEGG" id="manr:MPAN_004820"/>
<evidence type="ECO:0000256" key="10">
    <source>
        <dbReference type="ARBA" id="ARBA00022723"/>
    </source>
</evidence>
<comment type="catalytic activity">
    <reaction evidence="1 14 15 16">
        <text>Endonucleolytic cleavage to 5'-phosphomonoester.</text>
        <dbReference type="EC" id="3.1.26.4"/>
    </reaction>
</comment>
<protein>
    <recommendedName>
        <fullName evidence="7 14">Ribonuclease HII</fullName>
        <shortName evidence="14">RNase HII</shortName>
        <ecNumber evidence="6 14">3.1.26.4</ecNumber>
    </recommendedName>
</protein>
<evidence type="ECO:0000256" key="13">
    <source>
        <dbReference type="ARBA" id="ARBA00023211"/>
    </source>
</evidence>
<evidence type="ECO:0000256" key="9">
    <source>
        <dbReference type="ARBA" id="ARBA00022722"/>
    </source>
</evidence>
<dbReference type="GO" id="GO:0005737">
    <property type="term" value="C:cytoplasm"/>
    <property type="evidence" value="ECO:0007669"/>
    <property type="project" value="UniProtKB-SubCell"/>
</dbReference>
<evidence type="ECO:0000256" key="6">
    <source>
        <dbReference type="ARBA" id="ARBA00012180"/>
    </source>
</evidence>
<keyword evidence="12 14" id="KW-0378">Hydrolase</keyword>
<gene>
    <name evidence="14 18" type="primary">rnhB</name>
    <name evidence="18" type="ORF">MPAN_004820</name>
</gene>
<dbReference type="GO" id="GO:0006298">
    <property type="term" value="P:mismatch repair"/>
    <property type="evidence" value="ECO:0007669"/>
    <property type="project" value="TreeGrafter"/>
</dbReference>
<dbReference type="RefSeq" id="WP_176238436.1">
    <property type="nucleotide sequence ID" value="NZ_AP024412.1"/>
</dbReference>
<keyword evidence="19" id="KW-1185">Reference proteome</keyword>
<keyword evidence="11 14" id="KW-0255">Endonuclease</keyword>
<feature type="binding site" evidence="14 15">
    <location>
        <position position="26"/>
    </location>
    <ligand>
        <name>a divalent metal cation</name>
        <dbReference type="ChEBI" id="CHEBI:60240"/>
    </ligand>
</feature>
<feature type="domain" description="RNase H type-2" evidence="17">
    <location>
        <begin position="19"/>
        <end position="207"/>
    </location>
</feature>
<dbReference type="CDD" id="cd07182">
    <property type="entry name" value="RNase_HII_bacteria_HII_like"/>
    <property type="match status" value="1"/>
</dbReference>
<comment type="similarity">
    <text evidence="5 14 16">Belongs to the RNase HII family.</text>
</comment>
<dbReference type="AlphaFoldDB" id="A0A7U9TI15"/>
<keyword evidence="9 14" id="KW-0540">Nuclease</keyword>
<dbReference type="InterPro" id="IPR001352">
    <property type="entry name" value="RNase_HII/HIII"/>
</dbReference>
<evidence type="ECO:0000313" key="19">
    <source>
        <dbReference type="Proteomes" id="UP000620133"/>
    </source>
</evidence>
<comment type="function">
    <text evidence="3 14 16">Endonuclease that specifically degrades the RNA of RNA-DNA hybrids.</text>
</comment>
<dbReference type="HAMAP" id="MF_00052_B">
    <property type="entry name" value="RNase_HII_B"/>
    <property type="match status" value="1"/>
</dbReference>
<sequence>MTEFNLYQFEDELYEKGITYIAGIDEAGRGPLAGPVVAAAVILKKGAKLNYVDDSKKLSEKQRQKALIEIKEHALAIGIGISSVDEIDRINIYRAAREAMHSAIKQLKIKPEFLLIDAMPMEIDIPNKSIIKGDQKSISIAAASIVAKTTRDQYMIEMDKVFPLYNFKQHKGYGTKEHIELIKRHGYTPIHRKTYEPIKSMIKEEIRKKHEAHTLF</sequence>
<dbReference type="EMBL" id="AP024412">
    <property type="protein sequence ID" value="BCR35589.1"/>
    <property type="molecule type" value="Genomic_DNA"/>
</dbReference>
<evidence type="ECO:0000256" key="7">
    <source>
        <dbReference type="ARBA" id="ARBA00019179"/>
    </source>
</evidence>
<feature type="binding site" evidence="14 15">
    <location>
        <position position="25"/>
    </location>
    <ligand>
        <name>a divalent metal cation</name>
        <dbReference type="ChEBI" id="CHEBI:60240"/>
    </ligand>
</feature>
<organism evidence="18 19">
    <name type="scientific">Mariniplasma anaerobium</name>
    <dbReference type="NCBI Taxonomy" id="2735436"/>
    <lineage>
        <taxon>Bacteria</taxon>
        <taxon>Bacillati</taxon>
        <taxon>Mycoplasmatota</taxon>
        <taxon>Mollicutes</taxon>
        <taxon>Acholeplasmatales</taxon>
        <taxon>Acholeplasmataceae</taxon>
        <taxon>Mariniplasma</taxon>
    </lineage>
</organism>
<evidence type="ECO:0000256" key="5">
    <source>
        <dbReference type="ARBA" id="ARBA00007383"/>
    </source>
</evidence>
<keyword evidence="13 14" id="KW-0464">Manganese</keyword>
<evidence type="ECO:0000256" key="14">
    <source>
        <dbReference type="HAMAP-Rule" id="MF_00052"/>
    </source>
</evidence>
<feature type="binding site" evidence="14 15">
    <location>
        <position position="117"/>
    </location>
    <ligand>
        <name>a divalent metal cation</name>
        <dbReference type="ChEBI" id="CHEBI:60240"/>
    </ligand>
</feature>
<dbReference type="PROSITE" id="PS51975">
    <property type="entry name" value="RNASE_H_2"/>
    <property type="match status" value="1"/>
</dbReference>
<dbReference type="SUPFAM" id="SSF53098">
    <property type="entry name" value="Ribonuclease H-like"/>
    <property type="match status" value="1"/>
</dbReference>
<dbReference type="GO" id="GO:0043137">
    <property type="term" value="P:DNA replication, removal of RNA primer"/>
    <property type="evidence" value="ECO:0007669"/>
    <property type="project" value="TreeGrafter"/>
</dbReference>
<dbReference type="NCBIfam" id="NF000595">
    <property type="entry name" value="PRK00015.1-3"/>
    <property type="match status" value="1"/>
</dbReference>
<evidence type="ECO:0000256" key="12">
    <source>
        <dbReference type="ARBA" id="ARBA00022801"/>
    </source>
</evidence>
<evidence type="ECO:0000256" key="1">
    <source>
        <dbReference type="ARBA" id="ARBA00000077"/>
    </source>
</evidence>
<dbReference type="GO" id="GO:0030145">
    <property type="term" value="F:manganese ion binding"/>
    <property type="evidence" value="ECO:0007669"/>
    <property type="project" value="UniProtKB-UniRule"/>
</dbReference>
<comment type="cofactor">
    <cofactor evidence="14 15">
        <name>Mn(2+)</name>
        <dbReference type="ChEBI" id="CHEBI:29035"/>
    </cofactor>
    <cofactor evidence="14 15">
        <name>Mg(2+)</name>
        <dbReference type="ChEBI" id="CHEBI:18420"/>
    </cofactor>
    <text evidence="14 15">Manganese or magnesium. Binds 1 divalent metal ion per monomer in the absence of substrate. May bind a second metal ion after substrate binding.</text>
</comment>
<dbReference type="InterPro" id="IPR012337">
    <property type="entry name" value="RNaseH-like_sf"/>
</dbReference>
<dbReference type="PANTHER" id="PTHR10954:SF18">
    <property type="entry name" value="RIBONUCLEASE HII"/>
    <property type="match status" value="1"/>
</dbReference>
<evidence type="ECO:0000256" key="15">
    <source>
        <dbReference type="PROSITE-ProRule" id="PRU01319"/>
    </source>
</evidence>
<proteinExistence type="inferred from homology"/>
<dbReference type="InterPro" id="IPR036397">
    <property type="entry name" value="RNaseH_sf"/>
</dbReference>
<comment type="subcellular location">
    <subcellularLocation>
        <location evidence="4 14">Cytoplasm</location>
    </subcellularLocation>
</comment>
<dbReference type="NCBIfam" id="NF000594">
    <property type="entry name" value="PRK00015.1-1"/>
    <property type="match status" value="1"/>
</dbReference>
<dbReference type="InterPro" id="IPR024567">
    <property type="entry name" value="RNase_HII/HIII_dom"/>
</dbReference>
<dbReference type="GO" id="GO:0004523">
    <property type="term" value="F:RNA-DNA hybrid ribonuclease activity"/>
    <property type="evidence" value="ECO:0007669"/>
    <property type="project" value="UniProtKB-UniRule"/>
</dbReference>
<evidence type="ECO:0000313" key="18">
    <source>
        <dbReference type="EMBL" id="BCR35589.1"/>
    </source>
</evidence>
<dbReference type="GO" id="GO:0003723">
    <property type="term" value="F:RNA binding"/>
    <property type="evidence" value="ECO:0007669"/>
    <property type="project" value="UniProtKB-UniRule"/>
</dbReference>
<dbReference type="Pfam" id="PF01351">
    <property type="entry name" value="RNase_HII"/>
    <property type="match status" value="1"/>
</dbReference>
<evidence type="ECO:0000256" key="8">
    <source>
        <dbReference type="ARBA" id="ARBA00022490"/>
    </source>
</evidence>
<dbReference type="EC" id="3.1.26.4" evidence="6 14"/>
<dbReference type="Gene3D" id="3.30.420.10">
    <property type="entry name" value="Ribonuclease H-like superfamily/Ribonuclease H"/>
    <property type="match status" value="1"/>
</dbReference>
<evidence type="ECO:0000256" key="16">
    <source>
        <dbReference type="RuleBase" id="RU003515"/>
    </source>
</evidence>
<evidence type="ECO:0000259" key="17">
    <source>
        <dbReference type="PROSITE" id="PS51975"/>
    </source>
</evidence>
<dbReference type="PANTHER" id="PTHR10954">
    <property type="entry name" value="RIBONUCLEASE H2 SUBUNIT A"/>
    <property type="match status" value="1"/>
</dbReference>
<evidence type="ECO:0000256" key="4">
    <source>
        <dbReference type="ARBA" id="ARBA00004496"/>
    </source>
</evidence>
<reference evidence="18" key="1">
    <citation type="submission" date="2021-01" db="EMBL/GenBank/DDBJ databases">
        <title>Draft genome sequence of Acholeplasmataceae bacterium strain Mahy22.</title>
        <authorList>
            <person name="Watanabe M."/>
            <person name="Kojima H."/>
            <person name="Fukui M."/>
        </authorList>
    </citation>
    <scope>NUCLEOTIDE SEQUENCE</scope>
    <source>
        <strain evidence="18">Mahy22</strain>
    </source>
</reference>
<keyword evidence="10 14" id="KW-0479">Metal-binding</keyword>
<comment type="cofactor">
    <cofactor evidence="2">
        <name>Mg(2+)</name>
        <dbReference type="ChEBI" id="CHEBI:18420"/>
    </cofactor>
</comment>
<evidence type="ECO:0000256" key="2">
    <source>
        <dbReference type="ARBA" id="ARBA00001946"/>
    </source>
</evidence>